<dbReference type="EMBL" id="UINC01062070">
    <property type="protein sequence ID" value="SVB88316.1"/>
    <property type="molecule type" value="Genomic_DNA"/>
</dbReference>
<sequence length="139" mass="16245">MLIKYFKNFSTSFHQIATFFLNIWITRSLGLDVVGEYYYIFIAIAALCMAVGVRSEIFLFSKHPKEFINHILSSSKLFLVTGSILFLIFALVSFFLEIKFLFILPLLAIFVCFNEMICLYVFKIQKLYLYSALRLSYPL</sequence>
<reference evidence="2" key="1">
    <citation type="submission" date="2018-05" db="EMBL/GenBank/DDBJ databases">
        <authorList>
            <person name="Lanie J.A."/>
            <person name="Ng W.-L."/>
            <person name="Kazmierczak K.M."/>
            <person name="Andrzejewski T.M."/>
            <person name="Davidsen T.M."/>
            <person name="Wayne K.J."/>
            <person name="Tettelin H."/>
            <person name="Glass J.I."/>
            <person name="Rusch D."/>
            <person name="Podicherti R."/>
            <person name="Tsui H.-C.T."/>
            <person name="Winkler M.E."/>
        </authorList>
    </citation>
    <scope>NUCLEOTIDE SEQUENCE</scope>
</reference>
<keyword evidence="1" id="KW-1133">Transmembrane helix</keyword>
<organism evidence="2">
    <name type="scientific">marine metagenome</name>
    <dbReference type="NCBI Taxonomy" id="408172"/>
    <lineage>
        <taxon>unclassified sequences</taxon>
        <taxon>metagenomes</taxon>
        <taxon>ecological metagenomes</taxon>
    </lineage>
</organism>
<feature type="transmembrane region" description="Helical" evidence="1">
    <location>
        <begin position="102"/>
        <end position="122"/>
    </location>
</feature>
<evidence type="ECO:0000256" key="1">
    <source>
        <dbReference type="SAM" id="Phobius"/>
    </source>
</evidence>
<keyword evidence="1" id="KW-0812">Transmembrane</keyword>
<dbReference type="AlphaFoldDB" id="A0A382HM10"/>
<proteinExistence type="predicted"/>
<feature type="non-terminal residue" evidence="2">
    <location>
        <position position="139"/>
    </location>
</feature>
<accession>A0A382HM10</accession>
<gene>
    <name evidence="2" type="ORF">METZ01_LOCUS241170</name>
</gene>
<feature type="transmembrane region" description="Helical" evidence="1">
    <location>
        <begin position="37"/>
        <end position="57"/>
    </location>
</feature>
<evidence type="ECO:0000313" key="2">
    <source>
        <dbReference type="EMBL" id="SVB88316.1"/>
    </source>
</evidence>
<keyword evidence="1" id="KW-0472">Membrane</keyword>
<feature type="transmembrane region" description="Helical" evidence="1">
    <location>
        <begin position="77"/>
        <end position="96"/>
    </location>
</feature>
<protein>
    <submittedName>
        <fullName evidence="2">Uncharacterized protein</fullName>
    </submittedName>
</protein>
<name>A0A382HM10_9ZZZZ</name>